<dbReference type="Pfam" id="PF04715">
    <property type="entry name" value="Anth_synt_I_N"/>
    <property type="match status" value="1"/>
</dbReference>
<comment type="cofactor">
    <cofactor evidence="1">
        <name>Mg(2+)</name>
        <dbReference type="ChEBI" id="CHEBI:18420"/>
    </cofactor>
</comment>
<dbReference type="InterPro" id="IPR015890">
    <property type="entry name" value="Chorismate_C"/>
</dbReference>
<dbReference type="GO" id="GO:0000162">
    <property type="term" value="P:L-tryptophan biosynthetic process"/>
    <property type="evidence" value="ECO:0007669"/>
    <property type="project" value="TreeGrafter"/>
</dbReference>
<dbReference type="InterPro" id="IPR005801">
    <property type="entry name" value="ADC_synthase"/>
</dbReference>
<comment type="function">
    <text evidence="7">Part of a heterotetrameric complex that catalyzes the two-step biosynthesis of anthranilate, an intermediate in the biosynthesis of L-tryptophan. In the first step, the glutamine-binding beta subunit (TrpG) of anthranilate synthase (AS) provides the glutamine amidotransferase activity which generates ammonia as a substrate that, along with chorismate, is used in the second step, catalyzed by the large alpha subunit of AS (TrpE) to produce anthranilate. In the absence of TrpG, TrpE can synthesize anthranilate directly from chorismate and high concentrations of ammonia.</text>
</comment>
<evidence type="ECO:0000256" key="6">
    <source>
        <dbReference type="ARBA" id="ARBA00023239"/>
    </source>
</evidence>
<dbReference type="Pfam" id="PF00425">
    <property type="entry name" value="Chorismate_bind"/>
    <property type="match status" value="1"/>
</dbReference>
<name>A0A6J4QS38_9ACTN</name>
<dbReference type="InterPro" id="IPR006805">
    <property type="entry name" value="Anth_synth_I_N"/>
</dbReference>
<accession>A0A6J4QS38</accession>
<evidence type="ECO:0000259" key="9">
    <source>
        <dbReference type="Pfam" id="PF00425"/>
    </source>
</evidence>
<keyword evidence="4" id="KW-0479">Metal-binding</keyword>
<dbReference type="GO" id="GO:0008483">
    <property type="term" value="F:transaminase activity"/>
    <property type="evidence" value="ECO:0007669"/>
    <property type="project" value="UniProtKB-KW"/>
</dbReference>
<comment type="catalytic activity">
    <reaction evidence="8">
        <text>chorismate + L-glutamine = anthranilate + pyruvate + L-glutamate + H(+)</text>
        <dbReference type="Rhea" id="RHEA:21732"/>
        <dbReference type="ChEBI" id="CHEBI:15361"/>
        <dbReference type="ChEBI" id="CHEBI:15378"/>
        <dbReference type="ChEBI" id="CHEBI:16567"/>
        <dbReference type="ChEBI" id="CHEBI:29748"/>
        <dbReference type="ChEBI" id="CHEBI:29985"/>
        <dbReference type="ChEBI" id="CHEBI:58359"/>
        <dbReference type="EC" id="4.1.3.27"/>
    </reaction>
</comment>
<dbReference type="InterPro" id="IPR019999">
    <property type="entry name" value="Anth_synth_I-like"/>
</dbReference>
<evidence type="ECO:0000256" key="3">
    <source>
        <dbReference type="ARBA" id="ARBA00020653"/>
    </source>
</evidence>
<dbReference type="PRINTS" id="PR00095">
    <property type="entry name" value="ANTSNTHASEI"/>
</dbReference>
<keyword evidence="6" id="KW-0456">Lyase</keyword>
<comment type="subunit">
    <text evidence="2">Heterotetramer consisting of two non-identical subunits: a beta subunit (TrpG) and a large alpha subunit (TrpE).</text>
</comment>
<evidence type="ECO:0000313" key="11">
    <source>
        <dbReference type="EMBL" id="CAA9451993.1"/>
    </source>
</evidence>
<evidence type="ECO:0000256" key="1">
    <source>
        <dbReference type="ARBA" id="ARBA00001946"/>
    </source>
</evidence>
<feature type="domain" description="Chorismate-utilising enzyme C-terminal" evidence="9">
    <location>
        <begin position="163"/>
        <end position="411"/>
    </location>
</feature>
<dbReference type="GO" id="GO:0004049">
    <property type="term" value="F:anthranilate synthase activity"/>
    <property type="evidence" value="ECO:0007669"/>
    <property type="project" value="UniProtKB-EC"/>
</dbReference>
<dbReference type="PANTHER" id="PTHR11236:SF48">
    <property type="entry name" value="ISOCHORISMATE SYNTHASE MENF"/>
    <property type="match status" value="1"/>
</dbReference>
<sequence>MGARPDLAALVPALGLVPGVDPFVLLDGEGWGTRMLAFDPEFTLSVEEASPFEELRRVLAPGEQVEGHPFAGPALFGYLSYDAARHLERLPALAEDDLRLPVVRFILPRYVVGAGPEGVWASVPAGENVGFIARALRRLAPLSHAADAEPAGALRVARSTLGREGYVRAVERVKEYVRAGDVFQVNISQRFEVPFDGEPMKLYEALRRRNPSPFGGMVSFPGLVAVSSSPERLVNLRGRRASTRPIAGTYPRGAGAGAALLLDPKERAEHAMILDLERNDLGRSAAYGTVRVEEFMATETYSHVVHIVSEVAGELAEGRDAVDLLAGMFPGGTITGCPKVRCMEIIEELEPVRRGLYTGSFGYLNLDGSAMDMNIAIRTILLKDGNAYAQAGGGVVADSVPTREYRESVAKAAALLECLGAQAP</sequence>
<evidence type="ECO:0000256" key="4">
    <source>
        <dbReference type="ARBA" id="ARBA00022723"/>
    </source>
</evidence>
<evidence type="ECO:0000259" key="10">
    <source>
        <dbReference type="Pfam" id="PF04715"/>
    </source>
</evidence>
<dbReference type="Gene3D" id="3.60.120.10">
    <property type="entry name" value="Anthranilate synthase"/>
    <property type="match status" value="1"/>
</dbReference>
<reference evidence="11" key="1">
    <citation type="submission" date="2020-02" db="EMBL/GenBank/DDBJ databases">
        <authorList>
            <person name="Meier V. D."/>
        </authorList>
    </citation>
    <scope>NUCLEOTIDE SEQUENCE</scope>
    <source>
        <strain evidence="11">AVDCRST_MAG78</strain>
    </source>
</reference>
<organism evidence="11">
    <name type="scientific">uncultured Rubrobacteraceae bacterium</name>
    <dbReference type="NCBI Taxonomy" id="349277"/>
    <lineage>
        <taxon>Bacteria</taxon>
        <taxon>Bacillati</taxon>
        <taxon>Actinomycetota</taxon>
        <taxon>Rubrobacteria</taxon>
        <taxon>Rubrobacterales</taxon>
        <taxon>Rubrobacteraceae</taxon>
        <taxon>environmental samples</taxon>
    </lineage>
</organism>
<keyword evidence="5" id="KW-0460">Magnesium</keyword>
<feature type="domain" description="Anthranilate synthase component I N-terminal" evidence="10">
    <location>
        <begin position="47"/>
        <end position="112"/>
    </location>
</feature>
<gene>
    <name evidence="11" type="ORF">AVDCRST_MAG78-3515</name>
</gene>
<dbReference type="GO" id="GO:0046872">
    <property type="term" value="F:metal ion binding"/>
    <property type="evidence" value="ECO:0007669"/>
    <property type="project" value="UniProtKB-KW"/>
</dbReference>
<dbReference type="AlphaFoldDB" id="A0A6J4QS38"/>
<evidence type="ECO:0000256" key="8">
    <source>
        <dbReference type="ARBA" id="ARBA00047683"/>
    </source>
</evidence>
<protein>
    <recommendedName>
        <fullName evidence="3">Anthranilate synthase component 1</fullName>
    </recommendedName>
</protein>
<proteinExistence type="predicted"/>
<keyword evidence="11" id="KW-0032">Aminotransferase</keyword>
<dbReference type="PANTHER" id="PTHR11236">
    <property type="entry name" value="AMINOBENZOATE/ANTHRANILATE SYNTHASE"/>
    <property type="match status" value="1"/>
</dbReference>
<evidence type="ECO:0000256" key="7">
    <source>
        <dbReference type="ARBA" id="ARBA00025634"/>
    </source>
</evidence>
<evidence type="ECO:0000256" key="2">
    <source>
        <dbReference type="ARBA" id="ARBA00011575"/>
    </source>
</evidence>
<keyword evidence="11" id="KW-0808">Transferase</keyword>
<dbReference type="EMBL" id="CADCVB010000231">
    <property type="protein sequence ID" value="CAA9451993.1"/>
    <property type="molecule type" value="Genomic_DNA"/>
</dbReference>
<dbReference type="SUPFAM" id="SSF56322">
    <property type="entry name" value="ADC synthase"/>
    <property type="match status" value="1"/>
</dbReference>
<evidence type="ECO:0000256" key="5">
    <source>
        <dbReference type="ARBA" id="ARBA00022842"/>
    </source>
</evidence>